<dbReference type="EMBL" id="JABWUV010000010">
    <property type="protein sequence ID" value="KAF6324847.1"/>
    <property type="molecule type" value="Genomic_DNA"/>
</dbReference>
<feature type="region of interest" description="Disordered" evidence="1">
    <location>
        <begin position="179"/>
        <end position="198"/>
    </location>
</feature>
<gene>
    <name evidence="2" type="ORF">mMyoMyo1_008302</name>
</gene>
<evidence type="ECO:0000313" key="3">
    <source>
        <dbReference type="Proteomes" id="UP000527355"/>
    </source>
</evidence>
<organism evidence="2 3">
    <name type="scientific">Myotis myotis</name>
    <name type="common">Greater mouse-eared bat</name>
    <name type="synonym">Vespertilio myotis</name>
    <dbReference type="NCBI Taxonomy" id="51298"/>
    <lineage>
        <taxon>Eukaryota</taxon>
        <taxon>Metazoa</taxon>
        <taxon>Chordata</taxon>
        <taxon>Craniata</taxon>
        <taxon>Vertebrata</taxon>
        <taxon>Euteleostomi</taxon>
        <taxon>Mammalia</taxon>
        <taxon>Eutheria</taxon>
        <taxon>Laurasiatheria</taxon>
        <taxon>Chiroptera</taxon>
        <taxon>Yangochiroptera</taxon>
        <taxon>Vespertilionidae</taxon>
        <taxon>Myotis</taxon>
    </lineage>
</organism>
<protein>
    <submittedName>
        <fullName evidence="2">Uncharacterized protein</fullName>
    </submittedName>
</protein>
<evidence type="ECO:0000256" key="1">
    <source>
        <dbReference type="SAM" id="MobiDB-lite"/>
    </source>
</evidence>
<reference evidence="2 3" key="1">
    <citation type="journal article" date="2020" name="Nature">
        <title>Six reference-quality genomes reveal evolution of bat adaptations.</title>
        <authorList>
            <person name="Jebb D."/>
            <person name="Huang Z."/>
            <person name="Pippel M."/>
            <person name="Hughes G.M."/>
            <person name="Lavrichenko K."/>
            <person name="Devanna P."/>
            <person name="Winkler S."/>
            <person name="Jermiin L.S."/>
            <person name="Skirmuntt E.C."/>
            <person name="Katzourakis A."/>
            <person name="Burkitt-Gray L."/>
            <person name="Ray D.A."/>
            <person name="Sullivan K.A.M."/>
            <person name="Roscito J.G."/>
            <person name="Kirilenko B.M."/>
            <person name="Davalos L.M."/>
            <person name="Corthals A.P."/>
            <person name="Power M.L."/>
            <person name="Jones G."/>
            <person name="Ransome R.D."/>
            <person name="Dechmann D.K.N."/>
            <person name="Locatelli A.G."/>
            <person name="Puechmaille S.J."/>
            <person name="Fedrigo O."/>
            <person name="Jarvis E.D."/>
            <person name="Hiller M."/>
            <person name="Vernes S.C."/>
            <person name="Myers E.W."/>
            <person name="Teeling E.C."/>
        </authorList>
    </citation>
    <scope>NUCLEOTIDE SEQUENCE [LARGE SCALE GENOMIC DNA]</scope>
    <source>
        <strain evidence="2">MMyoMyo1</strain>
        <tissue evidence="2">Flight muscle</tissue>
    </source>
</reference>
<sequence length="223" mass="24392">MAPLWPYSQSLQNITQVNETKKVSHCMRIGAAWSPGSAWQREAPTASRDRRFRLMSSHWDQRMCFAKCSSCFQKKVMPLRQGAEACWSTGGSSQTQSSSGPLYRAGAGGGLHPAGAFSEGMENSVAAEHGFLCKMGFFLSKRTLAIGARGQSSPSVGPVDPFHPGCRTSVKTCWERPLGGQRQHEGQGSHLPASPQPLDLTSTPTKVIVWTFKDQKHRITPFL</sequence>
<name>A0A7J7VI09_MYOMY</name>
<accession>A0A7J7VI09</accession>
<keyword evidence="3" id="KW-1185">Reference proteome</keyword>
<dbReference type="Proteomes" id="UP000527355">
    <property type="component" value="Unassembled WGS sequence"/>
</dbReference>
<proteinExistence type="predicted"/>
<evidence type="ECO:0000313" key="2">
    <source>
        <dbReference type="EMBL" id="KAF6324847.1"/>
    </source>
</evidence>
<dbReference type="AlphaFoldDB" id="A0A7J7VI09"/>
<comment type="caution">
    <text evidence="2">The sequence shown here is derived from an EMBL/GenBank/DDBJ whole genome shotgun (WGS) entry which is preliminary data.</text>
</comment>